<evidence type="ECO:0000313" key="3">
    <source>
        <dbReference type="Proteomes" id="UP000729402"/>
    </source>
</evidence>
<reference evidence="2" key="1">
    <citation type="journal article" date="2021" name="bioRxiv">
        <title>Whole Genome Assembly and Annotation of Northern Wild Rice, Zizania palustris L., Supports a Whole Genome Duplication in the Zizania Genus.</title>
        <authorList>
            <person name="Haas M."/>
            <person name="Kono T."/>
            <person name="Macchietto M."/>
            <person name="Millas R."/>
            <person name="McGilp L."/>
            <person name="Shao M."/>
            <person name="Duquette J."/>
            <person name="Hirsch C.N."/>
            <person name="Kimball J."/>
        </authorList>
    </citation>
    <scope>NUCLEOTIDE SEQUENCE</scope>
    <source>
        <tissue evidence="2">Fresh leaf tissue</tissue>
    </source>
</reference>
<comment type="caution">
    <text evidence="2">The sequence shown here is derived from an EMBL/GenBank/DDBJ whole genome shotgun (WGS) entry which is preliminary data.</text>
</comment>
<dbReference type="AlphaFoldDB" id="A0A8J5WAU2"/>
<organism evidence="2 3">
    <name type="scientific">Zizania palustris</name>
    <name type="common">Northern wild rice</name>
    <dbReference type="NCBI Taxonomy" id="103762"/>
    <lineage>
        <taxon>Eukaryota</taxon>
        <taxon>Viridiplantae</taxon>
        <taxon>Streptophyta</taxon>
        <taxon>Embryophyta</taxon>
        <taxon>Tracheophyta</taxon>
        <taxon>Spermatophyta</taxon>
        <taxon>Magnoliopsida</taxon>
        <taxon>Liliopsida</taxon>
        <taxon>Poales</taxon>
        <taxon>Poaceae</taxon>
        <taxon>BOP clade</taxon>
        <taxon>Oryzoideae</taxon>
        <taxon>Oryzeae</taxon>
        <taxon>Zizaniinae</taxon>
        <taxon>Zizania</taxon>
    </lineage>
</organism>
<feature type="region of interest" description="Disordered" evidence="1">
    <location>
        <begin position="1"/>
        <end position="27"/>
    </location>
</feature>
<accession>A0A8J5WAU2</accession>
<feature type="compositionally biased region" description="Pro residues" evidence="1">
    <location>
        <begin position="1"/>
        <end position="23"/>
    </location>
</feature>
<dbReference type="Proteomes" id="UP000729402">
    <property type="component" value="Unassembled WGS sequence"/>
</dbReference>
<sequence>MRPPTPLPEPYDPSTPDSHPPYVLPSSLTAPEAIPELADDLEFGFSPPPLPLLGWVDLPLSSTASSSFCPERAERYHPVISRDLPLAGIHSMHH</sequence>
<gene>
    <name evidence="2" type="ORF">GUJ93_ZPchr0010g8105</name>
</gene>
<reference evidence="2" key="2">
    <citation type="submission" date="2021-02" db="EMBL/GenBank/DDBJ databases">
        <authorList>
            <person name="Kimball J.A."/>
            <person name="Haas M.W."/>
            <person name="Macchietto M."/>
            <person name="Kono T."/>
            <person name="Duquette J."/>
            <person name="Shao M."/>
        </authorList>
    </citation>
    <scope>NUCLEOTIDE SEQUENCE</scope>
    <source>
        <tissue evidence="2">Fresh leaf tissue</tissue>
    </source>
</reference>
<evidence type="ECO:0000313" key="2">
    <source>
        <dbReference type="EMBL" id="KAG8085895.1"/>
    </source>
</evidence>
<keyword evidence="3" id="KW-1185">Reference proteome</keyword>
<name>A0A8J5WAU2_ZIZPA</name>
<protein>
    <submittedName>
        <fullName evidence="2">Uncharacterized protein</fullName>
    </submittedName>
</protein>
<proteinExistence type="predicted"/>
<evidence type="ECO:0000256" key="1">
    <source>
        <dbReference type="SAM" id="MobiDB-lite"/>
    </source>
</evidence>
<dbReference type="EMBL" id="JAAALK010000082">
    <property type="protein sequence ID" value="KAG8085895.1"/>
    <property type="molecule type" value="Genomic_DNA"/>
</dbReference>